<reference evidence="3" key="1">
    <citation type="journal article" date="2019" name="Curr. Biol.">
        <title>Genome Sequence of Striga asiatica Provides Insight into the Evolution of Plant Parasitism.</title>
        <authorList>
            <person name="Yoshida S."/>
            <person name="Kim S."/>
            <person name="Wafula E.K."/>
            <person name="Tanskanen J."/>
            <person name="Kim Y.M."/>
            <person name="Honaas L."/>
            <person name="Yang Z."/>
            <person name="Spallek T."/>
            <person name="Conn C.E."/>
            <person name="Ichihashi Y."/>
            <person name="Cheong K."/>
            <person name="Cui S."/>
            <person name="Der J.P."/>
            <person name="Gundlach H."/>
            <person name="Jiao Y."/>
            <person name="Hori C."/>
            <person name="Ishida J.K."/>
            <person name="Kasahara H."/>
            <person name="Kiba T."/>
            <person name="Kim M.S."/>
            <person name="Koo N."/>
            <person name="Laohavisit A."/>
            <person name="Lee Y.H."/>
            <person name="Lumba S."/>
            <person name="McCourt P."/>
            <person name="Mortimer J.C."/>
            <person name="Mutuku J.M."/>
            <person name="Nomura T."/>
            <person name="Sasaki-Sekimoto Y."/>
            <person name="Seto Y."/>
            <person name="Wang Y."/>
            <person name="Wakatake T."/>
            <person name="Sakakibara H."/>
            <person name="Demura T."/>
            <person name="Yamaguchi S."/>
            <person name="Yoneyama K."/>
            <person name="Manabe R.I."/>
            <person name="Nelson D.C."/>
            <person name="Schulman A.H."/>
            <person name="Timko M.P."/>
            <person name="dePamphilis C.W."/>
            <person name="Choi D."/>
            <person name="Shirasu K."/>
        </authorList>
    </citation>
    <scope>NUCLEOTIDE SEQUENCE [LARGE SCALE GENOMIC DNA]</scope>
    <source>
        <strain evidence="3">cv. UVA1</strain>
    </source>
</reference>
<gene>
    <name evidence="2" type="ORF">STAS_15915</name>
</gene>
<evidence type="ECO:0000256" key="1">
    <source>
        <dbReference type="SAM" id="MobiDB-lite"/>
    </source>
</evidence>
<comment type="caution">
    <text evidence="2">The sequence shown here is derived from an EMBL/GenBank/DDBJ whole genome shotgun (WGS) entry which is preliminary data.</text>
</comment>
<sequence>MKEDSLLQSLASPSSLDQEKKKKTTAVASHSQFMDHPQKEMEVEIITPLDVEPITGEPVKDMGGIIVGSSKSGRLKRQNSPDISPIYPIGGKRSRVHPPDFEQEDKEQIIESAASTRLKQVQEQLGVANLEWHPRDKC</sequence>
<protein>
    <submittedName>
        <fullName evidence="2">V-type ATP synthase subunit E</fullName>
    </submittedName>
</protein>
<dbReference type="Proteomes" id="UP000325081">
    <property type="component" value="Unassembled WGS sequence"/>
</dbReference>
<feature type="region of interest" description="Disordered" evidence="1">
    <location>
        <begin position="1"/>
        <end position="39"/>
    </location>
</feature>
<evidence type="ECO:0000313" key="2">
    <source>
        <dbReference type="EMBL" id="GER39307.1"/>
    </source>
</evidence>
<feature type="compositionally biased region" description="Low complexity" evidence="1">
    <location>
        <begin position="1"/>
        <end position="16"/>
    </location>
</feature>
<dbReference type="EMBL" id="BKCP01005627">
    <property type="protein sequence ID" value="GER39307.1"/>
    <property type="molecule type" value="Genomic_DNA"/>
</dbReference>
<evidence type="ECO:0000313" key="3">
    <source>
        <dbReference type="Proteomes" id="UP000325081"/>
    </source>
</evidence>
<dbReference type="AlphaFoldDB" id="A0A5A7Q4H7"/>
<keyword evidence="3" id="KW-1185">Reference proteome</keyword>
<proteinExistence type="predicted"/>
<name>A0A5A7Q4H7_STRAF</name>
<accession>A0A5A7Q4H7</accession>
<organism evidence="2 3">
    <name type="scientific">Striga asiatica</name>
    <name type="common">Asiatic witchweed</name>
    <name type="synonym">Buchnera asiatica</name>
    <dbReference type="NCBI Taxonomy" id="4170"/>
    <lineage>
        <taxon>Eukaryota</taxon>
        <taxon>Viridiplantae</taxon>
        <taxon>Streptophyta</taxon>
        <taxon>Embryophyta</taxon>
        <taxon>Tracheophyta</taxon>
        <taxon>Spermatophyta</taxon>
        <taxon>Magnoliopsida</taxon>
        <taxon>eudicotyledons</taxon>
        <taxon>Gunneridae</taxon>
        <taxon>Pentapetalae</taxon>
        <taxon>asterids</taxon>
        <taxon>lamiids</taxon>
        <taxon>Lamiales</taxon>
        <taxon>Orobanchaceae</taxon>
        <taxon>Buchnereae</taxon>
        <taxon>Striga</taxon>
    </lineage>
</organism>
<feature type="region of interest" description="Disordered" evidence="1">
    <location>
        <begin position="54"/>
        <end position="105"/>
    </location>
</feature>